<accession>A0ABM1HN00</accession>
<dbReference type="RefSeq" id="XP_015087897.1">
    <property type="nucleotide sequence ID" value="XM_015232411.1"/>
</dbReference>
<dbReference type="Proteomes" id="UP000694930">
    <property type="component" value="Chromosome 9"/>
</dbReference>
<dbReference type="Pfam" id="PF07172">
    <property type="entry name" value="GRP"/>
    <property type="match status" value="1"/>
</dbReference>
<gene>
    <name evidence="3" type="primary">LOC107031161</name>
</gene>
<organism evidence="2 3">
    <name type="scientific">Solanum pennellii</name>
    <name type="common">Tomato</name>
    <name type="synonym">Lycopersicon pennellii</name>
    <dbReference type="NCBI Taxonomy" id="28526"/>
    <lineage>
        <taxon>Eukaryota</taxon>
        <taxon>Viridiplantae</taxon>
        <taxon>Streptophyta</taxon>
        <taxon>Embryophyta</taxon>
        <taxon>Tracheophyta</taxon>
        <taxon>Spermatophyta</taxon>
        <taxon>Magnoliopsida</taxon>
        <taxon>eudicotyledons</taxon>
        <taxon>Gunneridae</taxon>
        <taxon>Pentapetalae</taxon>
        <taxon>asterids</taxon>
        <taxon>lamiids</taxon>
        <taxon>Solanales</taxon>
        <taxon>Solanaceae</taxon>
        <taxon>Solanoideae</taxon>
        <taxon>Solaneae</taxon>
        <taxon>Solanum</taxon>
        <taxon>Solanum subgen. Lycopersicon</taxon>
    </lineage>
</organism>
<name>A0ABM1HN00_SOLPN</name>
<dbReference type="PANTHER" id="PTHR37389">
    <property type="entry name" value="NODULIN-24"/>
    <property type="match status" value="1"/>
</dbReference>
<dbReference type="GeneID" id="107031161"/>
<proteinExistence type="predicted"/>
<evidence type="ECO:0000313" key="2">
    <source>
        <dbReference type="Proteomes" id="UP000694930"/>
    </source>
</evidence>
<feature type="chain" id="PRO_5046178799" evidence="1">
    <location>
        <begin position="26"/>
        <end position="88"/>
    </location>
</feature>
<protein>
    <submittedName>
        <fullName evidence="3">Glycine-rich protein-like</fullName>
    </submittedName>
</protein>
<feature type="signal peptide" evidence="1">
    <location>
        <begin position="1"/>
        <end position="25"/>
    </location>
</feature>
<reference evidence="3" key="2">
    <citation type="submission" date="2025-08" db="UniProtKB">
        <authorList>
            <consortium name="RefSeq"/>
        </authorList>
    </citation>
    <scope>IDENTIFICATION</scope>
</reference>
<reference evidence="2" key="1">
    <citation type="journal article" date="2014" name="Nat. Genet.">
        <title>The genome of the stress-tolerant wild tomato species Solanum pennellii.</title>
        <authorList>
            <person name="Bolger A."/>
            <person name="Scossa F."/>
            <person name="Bolger M.E."/>
            <person name="Lanz C."/>
            <person name="Maumus F."/>
            <person name="Tohge T."/>
            <person name="Quesneville H."/>
            <person name="Alseekh S."/>
            <person name="Sorensen I."/>
            <person name="Lichtenstein G."/>
            <person name="Fich E.A."/>
            <person name="Conte M."/>
            <person name="Keller H."/>
            <person name="Schneeberger K."/>
            <person name="Schwacke R."/>
            <person name="Ofner I."/>
            <person name="Vrebalov J."/>
            <person name="Xu Y."/>
            <person name="Osorio S."/>
            <person name="Aflitos S.A."/>
            <person name="Schijlen E."/>
            <person name="Jimenez-Gomez J.M."/>
            <person name="Ryngajllo M."/>
            <person name="Kimura S."/>
            <person name="Kumar R."/>
            <person name="Koenig D."/>
            <person name="Headland L.R."/>
            <person name="Maloof J.N."/>
            <person name="Sinha N."/>
            <person name="van Ham R.C."/>
            <person name="Lankhorst R.K."/>
            <person name="Mao L."/>
            <person name="Vogel A."/>
            <person name="Arsova B."/>
            <person name="Panstruga R."/>
            <person name="Fei Z."/>
            <person name="Rose J.K."/>
            <person name="Zamir D."/>
            <person name="Carrari F."/>
            <person name="Giovannoni J.J."/>
            <person name="Weigel D."/>
            <person name="Usadel B."/>
            <person name="Fernie A.R."/>
        </authorList>
    </citation>
    <scope>NUCLEOTIDE SEQUENCE [LARGE SCALE GENOMIC DNA]</scope>
    <source>
        <strain evidence="2">cv. LA0716</strain>
    </source>
</reference>
<dbReference type="PANTHER" id="PTHR37389:SF34">
    <property type="entry name" value="GLYCINE-RICH PROTEIN"/>
    <property type="match status" value="1"/>
</dbReference>
<evidence type="ECO:0000256" key="1">
    <source>
        <dbReference type="SAM" id="SignalP"/>
    </source>
</evidence>
<keyword evidence="2" id="KW-1185">Reference proteome</keyword>
<evidence type="ECO:0000313" key="3">
    <source>
        <dbReference type="RefSeq" id="XP_015087897.1"/>
    </source>
</evidence>
<dbReference type="InterPro" id="IPR010800">
    <property type="entry name" value="GRP"/>
</dbReference>
<sequence>MGSKAILFLGLFLAIFLMISSEVAARELAAETTNAVKLDNENAVNVDHYYGKGYGKRKKCYSCCKKYKYGCKKYCCSYEEYVAAQTQN</sequence>
<keyword evidence="1" id="KW-0732">Signal</keyword>